<keyword evidence="5" id="KW-1185">Reference proteome</keyword>
<reference evidence="4 5" key="1">
    <citation type="journal article" date="2023" name="Life. Sci Alliance">
        <title>Evolutionary insights into 3D genome organization and epigenetic landscape of Vigna mungo.</title>
        <authorList>
            <person name="Junaid A."/>
            <person name="Singh B."/>
            <person name="Bhatia S."/>
        </authorList>
    </citation>
    <scope>NUCLEOTIDE SEQUENCE [LARGE SCALE GENOMIC DNA]</scope>
    <source>
        <strain evidence="4">Urdbean</strain>
    </source>
</reference>
<feature type="compositionally biased region" description="Low complexity" evidence="1">
    <location>
        <begin position="145"/>
        <end position="159"/>
    </location>
</feature>
<feature type="compositionally biased region" description="Basic and acidic residues" evidence="1">
    <location>
        <begin position="160"/>
        <end position="169"/>
    </location>
</feature>
<dbReference type="InterPro" id="IPR055474">
    <property type="entry name" value="DUF7046"/>
</dbReference>
<accession>A0AAQ3MU59</accession>
<dbReference type="PANTHER" id="PTHR31149">
    <property type="entry name" value="EXPRESSED PROTEIN"/>
    <property type="match status" value="1"/>
</dbReference>
<dbReference type="Gene3D" id="2.60.40.2700">
    <property type="match status" value="1"/>
</dbReference>
<evidence type="ECO:0000256" key="1">
    <source>
        <dbReference type="SAM" id="MobiDB-lite"/>
    </source>
</evidence>
<dbReference type="Proteomes" id="UP001374535">
    <property type="component" value="Chromosome 9"/>
</dbReference>
<feature type="compositionally biased region" description="Polar residues" evidence="1">
    <location>
        <begin position="122"/>
        <end position="135"/>
    </location>
</feature>
<protein>
    <submittedName>
        <fullName evidence="4">Uncharacterized protein</fullName>
    </submittedName>
</protein>
<name>A0AAQ3MU59_VIGMU</name>
<feature type="domain" description="DUF7046" evidence="2">
    <location>
        <begin position="714"/>
        <end position="755"/>
    </location>
</feature>
<dbReference type="PANTHER" id="PTHR31149:SF10">
    <property type="entry name" value="OS05G0100900 PROTEIN"/>
    <property type="match status" value="1"/>
</dbReference>
<proteinExistence type="predicted"/>
<gene>
    <name evidence="4" type="ORF">V8G54_029352</name>
</gene>
<evidence type="ECO:0000313" key="4">
    <source>
        <dbReference type="EMBL" id="WVY97201.1"/>
    </source>
</evidence>
<dbReference type="Pfam" id="PF23080">
    <property type="entry name" value="DUF7046"/>
    <property type="match status" value="1"/>
</dbReference>
<feature type="domain" description="AIR9-like A9" evidence="3">
    <location>
        <begin position="582"/>
        <end position="663"/>
    </location>
</feature>
<feature type="compositionally biased region" description="Low complexity" evidence="1">
    <location>
        <begin position="23"/>
        <end position="36"/>
    </location>
</feature>
<dbReference type="InterPro" id="IPR056284">
    <property type="entry name" value="AIR9-like_A9"/>
</dbReference>
<organism evidence="4 5">
    <name type="scientific">Vigna mungo</name>
    <name type="common">Black gram</name>
    <name type="synonym">Phaseolus mungo</name>
    <dbReference type="NCBI Taxonomy" id="3915"/>
    <lineage>
        <taxon>Eukaryota</taxon>
        <taxon>Viridiplantae</taxon>
        <taxon>Streptophyta</taxon>
        <taxon>Embryophyta</taxon>
        <taxon>Tracheophyta</taxon>
        <taxon>Spermatophyta</taxon>
        <taxon>Magnoliopsida</taxon>
        <taxon>eudicotyledons</taxon>
        <taxon>Gunneridae</taxon>
        <taxon>Pentapetalae</taxon>
        <taxon>rosids</taxon>
        <taxon>fabids</taxon>
        <taxon>Fabales</taxon>
        <taxon>Fabaceae</taxon>
        <taxon>Papilionoideae</taxon>
        <taxon>50 kb inversion clade</taxon>
        <taxon>NPAAA clade</taxon>
        <taxon>indigoferoid/millettioid clade</taxon>
        <taxon>Phaseoleae</taxon>
        <taxon>Vigna</taxon>
    </lineage>
</organism>
<feature type="compositionally biased region" description="Basic and acidic residues" evidence="1">
    <location>
        <begin position="1"/>
        <end position="11"/>
    </location>
</feature>
<feature type="compositionally biased region" description="Basic and acidic residues" evidence="1">
    <location>
        <begin position="94"/>
        <end position="103"/>
    </location>
</feature>
<feature type="region of interest" description="Disordered" evidence="1">
    <location>
        <begin position="80"/>
        <end position="174"/>
    </location>
</feature>
<evidence type="ECO:0000259" key="3">
    <source>
        <dbReference type="Pfam" id="PF23197"/>
    </source>
</evidence>
<dbReference type="FunFam" id="2.60.40.2700:FF:000001">
    <property type="entry name" value="Transmembrane protein"/>
    <property type="match status" value="1"/>
</dbReference>
<feature type="compositionally biased region" description="Polar residues" evidence="1">
    <location>
        <begin position="534"/>
        <end position="555"/>
    </location>
</feature>
<evidence type="ECO:0000313" key="5">
    <source>
        <dbReference type="Proteomes" id="UP001374535"/>
    </source>
</evidence>
<feature type="region of interest" description="Disordered" evidence="1">
    <location>
        <begin position="496"/>
        <end position="574"/>
    </location>
</feature>
<dbReference type="EMBL" id="CP144692">
    <property type="protein sequence ID" value="WVY97201.1"/>
    <property type="molecule type" value="Genomic_DNA"/>
</dbReference>
<feature type="region of interest" description="Disordered" evidence="1">
    <location>
        <begin position="1"/>
        <end position="36"/>
    </location>
</feature>
<evidence type="ECO:0000259" key="2">
    <source>
        <dbReference type="Pfam" id="PF23080"/>
    </source>
</evidence>
<dbReference type="GO" id="GO:0005886">
    <property type="term" value="C:plasma membrane"/>
    <property type="evidence" value="ECO:0007669"/>
    <property type="project" value="TreeGrafter"/>
</dbReference>
<sequence>MENGHDGKLAEKFSGLSVNQHGQQQVHDQSNVSSNNNDNLYQVMKAVEAAEATIKQQVEENDRLKSELLSKVKELEKYRKKESVEQNSDLVAPWKDRDHRSYEAHQSGPSIARGNTGDHSDSNQINGTLRVQPNDQLPPDNIGYSQLSSPSTRSVSPSRHLLERDHDPRFNSPQHGLMPVAEANNKNNSLLKQSCVFIYDLAIKIQEHEEEIILLRKHLADYSVKEAQIRNEKYLLEKRIAYMRLAFDQQQQDLVDAASKALSYRQDIIEENIRLTYALQDAQQERSTFVSSLLPLLAEYSLQPPVPDAQSIVSNVKVSITHYHAVVADHLVPGAVALQFMVEMRKIVTNVSFTAILGFRPLKVLFKHLQEKLLLTESKLKESQYQLTPWRSDTNHANVATQSHSIGAPLANSNKNSLELVPQHMYSQAKPQVSVDAQAGTDWDLLGRHQNGFSGGVATSVDADDLGRYSPLASRNLSAHDAPTHLVVTQGDTHPAQYGEEMTNKQVTFRDPVSNTEVDDPDGDGTHSERETPANWSSGNTPYTTTVDDPGSSYSPYLPPVLEEPSSSFSEAADEDPLPAIEGLQISGEAFPGRELQACGYSINGTTSCNFEWIRHLEDGSFNYIDGAKQPAYLVNADDVGTLLAIEVQPLDNRKRKGEPVKVFANDSKKIVCVRRQGEGFKREERVGQDYPEMQNHIEKAFYSGHASYRISHSTGYLGIWEPATLAIKREGYSIKGSGPNGVAITEKFSPSTQV</sequence>
<dbReference type="Pfam" id="PF23197">
    <property type="entry name" value="IG_AIR9"/>
    <property type="match status" value="1"/>
</dbReference>
<dbReference type="AlphaFoldDB" id="A0AAQ3MU59"/>